<dbReference type="InterPro" id="IPR006582">
    <property type="entry name" value="MD_domain"/>
</dbReference>
<dbReference type="SMART" id="SM00034">
    <property type="entry name" value="CLECT"/>
    <property type="match status" value="1"/>
</dbReference>
<dbReference type="CDD" id="cd00037">
    <property type="entry name" value="CLECT"/>
    <property type="match status" value="1"/>
</dbReference>
<feature type="disulfide bond" evidence="4">
    <location>
        <begin position="867"/>
        <end position="876"/>
    </location>
</feature>
<dbReference type="InterPro" id="IPR053295">
    <property type="entry name" value="Innate_immunity_reg"/>
</dbReference>
<dbReference type="Gene3D" id="3.10.100.10">
    <property type="entry name" value="Mannose-Binding Protein A, subunit A"/>
    <property type="match status" value="1"/>
</dbReference>
<dbReference type="SMART" id="SM00604">
    <property type="entry name" value="MD"/>
    <property type="match status" value="3"/>
</dbReference>
<dbReference type="Pfam" id="PF24415">
    <property type="entry name" value="Ig_Irg-7"/>
    <property type="match status" value="2"/>
</dbReference>
<evidence type="ECO:0000313" key="9">
    <source>
        <dbReference type="Proteomes" id="UP001175271"/>
    </source>
</evidence>
<evidence type="ECO:0000313" key="8">
    <source>
        <dbReference type="EMBL" id="KAK0404874.1"/>
    </source>
</evidence>
<evidence type="ECO:0000256" key="5">
    <source>
        <dbReference type="SAM" id="SignalP"/>
    </source>
</evidence>
<proteinExistence type="predicted"/>
<feature type="disulfide bond" evidence="4">
    <location>
        <begin position="386"/>
        <end position="395"/>
    </location>
</feature>
<feature type="domain" description="EGF-like" evidence="6">
    <location>
        <begin position="363"/>
        <end position="396"/>
    </location>
</feature>
<keyword evidence="4" id="KW-0245">EGF-like domain</keyword>
<dbReference type="SUPFAM" id="SSF57184">
    <property type="entry name" value="Growth factor receptor domain"/>
    <property type="match status" value="1"/>
</dbReference>
<dbReference type="Proteomes" id="UP001175271">
    <property type="component" value="Unassembled WGS sequence"/>
</dbReference>
<keyword evidence="4" id="KW-1015">Disulfide bond</keyword>
<comment type="caution">
    <text evidence="8">The sequence shown here is derived from an EMBL/GenBank/DDBJ whole genome shotgun (WGS) entry which is preliminary data.</text>
</comment>
<evidence type="ECO:0000256" key="2">
    <source>
        <dbReference type="ARBA" id="ARBA00022525"/>
    </source>
</evidence>
<feature type="signal peptide" evidence="5">
    <location>
        <begin position="1"/>
        <end position="18"/>
    </location>
</feature>
<evidence type="ECO:0000259" key="6">
    <source>
        <dbReference type="PROSITE" id="PS50026"/>
    </source>
</evidence>
<evidence type="ECO:0000256" key="4">
    <source>
        <dbReference type="PROSITE-ProRule" id="PRU00076"/>
    </source>
</evidence>
<dbReference type="InterPro" id="IPR057085">
    <property type="entry name" value="Ig_Irg-7"/>
</dbReference>
<dbReference type="PANTHER" id="PTHR47324">
    <property type="entry name" value="PROTEIN IRG-7-RELATED"/>
    <property type="match status" value="1"/>
</dbReference>
<dbReference type="SUPFAM" id="SSF56436">
    <property type="entry name" value="C-type lectin-like"/>
    <property type="match status" value="1"/>
</dbReference>
<evidence type="ECO:0000256" key="1">
    <source>
        <dbReference type="ARBA" id="ARBA00004613"/>
    </source>
</evidence>
<dbReference type="InterPro" id="IPR016187">
    <property type="entry name" value="CTDL_fold"/>
</dbReference>
<dbReference type="InterPro" id="IPR016186">
    <property type="entry name" value="C-type_lectin-like/link_sf"/>
</dbReference>
<organism evidence="8 9">
    <name type="scientific">Steinernema hermaphroditum</name>
    <dbReference type="NCBI Taxonomy" id="289476"/>
    <lineage>
        <taxon>Eukaryota</taxon>
        <taxon>Metazoa</taxon>
        <taxon>Ecdysozoa</taxon>
        <taxon>Nematoda</taxon>
        <taxon>Chromadorea</taxon>
        <taxon>Rhabditida</taxon>
        <taxon>Tylenchina</taxon>
        <taxon>Panagrolaimomorpha</taxon>
        <taxon>Strongyloidoidea</taxon>
        <taxon>Steinernematidae</taxon>
        <taxon>Steinernema</taxon>
    </lineage>
</organism>
<sequence length="1932" mass="213416">MGLRALLLLSLVALCVLATESDSKSARLKRWVEASKEAPRKRQWPEAAEEDEESHIAEYILSPSGEQLALCKPGYTGANCQNPICTKHLPVNRHAYASPPGELITYFWSDFCTGNFSFPVDSEIKGELFIEIEDTVNGNPQAYLYDPNGKELLPSNAENMEDNGYVGMFKTSVPGEYTLRLTSMTDNPCISTVSAITSLTVDGGFVTDKRDDNVQMGIPKAHQGITRFPTEGISSYLAFVVNGETFPGAPQNVIFYENGRPVNGTFGVQQRYQCGASSILDRAYICGDASDYMAAFVGVDNDGYTWQRVYEFSCNAPIDQTTPVSPTGPTPPPTPAPTSCDNNGLLLNPGQNNASCYCGAYYTGSRCEYKICFNGGAVNELGDCDCPFGFQDAHCTAVVCPKRTGRKFDGSQRAFVYVIRSSSTMSKLQDQIKQAATESIAIYETLSPGYFQSFVLVAFNNHQLVLKQSYQTSADFLAALDNIQYAQDTACMDSVYQPLLDTLTSTDVLSYPLSPIFVFSDALPDDSEAIQIDLVTQLGQFRGPIYFLLATNPSDGCQVDPAAPSYNGLRQIAQYSRGLVSRLDYNSVATSAVLLAKTVKEADTILTNDFLDSCNNAPKFQSVFVDESSRSMYIIAAGNSFNATIISPNRKTLKPKTVFSSGDFYIGEFPVKYRGNYLVNVATGDGTACQYRVVEKNRYQVFFGTAKSLNDDFSSPDPLFNHSSALVVRMNDLHFYDTTNVYTEATVWTNDVRYSDKRVVLHAANGLYRDGCDFNLIYGGWTCPYRDLIFYMTIFIDDRRGFTVERTVTGMCRARPPVGPAPGGCLNGGVPAGANGTCLCAPGFQGDKCQQIVCQNGGQAKNGYCSCPAGFAGQFCEIEACIERNPNAYFDPMDKSISLFIHDTLFTRTAIQQIMASMPRFLQGLYHQHPQWIAHYQLVRFNDTGFTVFADTDDPVKFADGMVNLYERNEANTEFSCKDLDILELLHGTLNSTGVTRGGIVFVFINGLIKSDMVNYENLLEQTALTKISLNFVQMGGNPCGHSVSDPGNTMMMGLATISGGEYIQAMGMDAGNVLTSIPYLYSSSLIYENYFDDCATKECSFYFPTDSQTQAFTANIIGDISSENNGDVHFTAPVPKSSYTPIPLYNSVGVASQMRLVTRPCDDGWYQTDLGMCVKYVKDPVTWAKAQQICYESRATMAITFDKKEQEGMDINAGSDYWMGLNDIDTLGQWRWGRQNDRNPLTLNVTKYTNWAKGQPVISDSTRCVYQSKKADGWIVADCGAQKPFICVKSSYDYNYFPGAEGRSKLPSGMWKLTVKTYEGPALVKIRAQSSIRVFFEYTTLVHADVGSSVLLAGNTTQNHIIAHVTNLVPPSEHSTLPTGSLEFAQLYQNKNMSMLAAVPFYARSNCAYDFISRPFHCPSEALSIVASGVDSHGYEFQRIVPAICYGGDQTHTCENGGFYDEKKQSCICPPTYMGDRCEVPICKYGWVSGGLTCKCAYGYIGRFCQTPMCYKQHESPVVDTPLNKTLAIIFDGTSYGLQTSVIDNFEALMNTIITKATSMNSQWFYNYVGIVFRDPKAPVSVSKVVSTSNAAQFIQQMKAELTSNVFQSTSVDRSIMQAIRNVLLRNEVAARSQAFLITSGLPVNPQSVNFTMDADARNHVYINTILMGDQGLPGSVSHSDPRAEALYEVTFNSGGGFYQVPDFPTLKQFVQGDVGTLFDNYYITSRVSRNCSGLYEYFDVSSQSTMLTFDLYASNAVVSVKDPIGRVYNSHNLTTLISTKTNKFMLIQNRDIPPGIWQVSVDNHVKDPGSCLVNIRGVNTNNLVSIAYSQDDGNGGAIHSDLYSLDPMPQQLNAILVKSNFGTAKYVQIFSANDRKLFWASPLIKRFNCHYQYSSQEMFACPTEHLFLVAVDGEDDNGHPYRREFHAHCI</sequence>
<dbReference type="Pfam" id="PF23623">
    <property type="entry name" value="GBD_IRG7_N"/>
    <property type="match status" value="1"/>
</dbReference>
<keyword evidence="9" id="KW-1185">Reference proteome</keyword>
<comment type="subcellular location">
    <subcellularLocation>
        <location evidence="1">Secreted</location>
    </subcellularLocation>
</comment>
<evidence type="ECO:0000256" key="3">
    <source>
        <dbReference type="ARBA" id="ARBA00022729"/>
    </source>
</evidence>
<keyword evidence="2" id="KW-0964">Secreted</keyword>
<dbReference type="Pfam" id="PF25106">
    <property type="entry name" value="VWA_4"/>
    <property type="match status" value="1"/>
</dbReference>
<name>A0AA39HHM5_9BILA</name>
<comment type="caution">
    <text evidence="4">Lacks conserved residue(s) required for the propagation of feature annotation.</text>
</comment>
<accession>A0AA39HHM5</accession>
<protein>
    <submittedName>
        <fullName evidence="8">Uncharacterized protein</fullName>
    </submittedName>
</protein>
<reference evidence="8" key="1">
    <citation type="submission" date="2023-06" db="EMBL/GenBank/DDBJ databases">
        <title>Genomic analysis of the entomopathogenic nematode Steinernema hermaphroditum.</title>
        <authorList>
            <person name="Schwarz E.M."/>
            <person name="Heppert J.K."/>
            <person name="Baniya A."/>
            <person name="Schwartz H.T."/>
            <person name="Tan C.-H."/>
            <person name="Antoshechkin I."/>
            <person name="Sternberg P.W."/>
            <person name="Goodrich-Blair H."/>
            <person name="Dillman A.R."/>
        </authorList>
    </citation>
    <scope>NUCLEOTIDE SEQUENCE</scope>
    <source>
        <strain evidence="8">PS9179</strain>
        <tissue evidence="8">Whole animal</tissue>
    </source>
</reference>
<feature type="disulfide bond" evidence="4">
    <location>
        <begin position="1497"/>
        <end position="1506"/>
    </location>
</feature>
<feature type="domain" description="EGF-like" evidence="6">
    <location>
        <begin position="1475"/>
        <end position="1507"/>
    </location>
</feature>
<dbReference type="InterPro" id="IPR056861">
    <property type="entry name" value="HMCN1-like_VWA"/>
</dbReference>
<dbReference type="PROSITE" id="PS50026">
    <property type="entry name" value="EGF_3"/>
    <property type="match status" value="3"/>
</dbReference>
<dbReference type="PROSITE" id="PS01186">
    <property type="entry name" value="EGF_2"/>
    <property type="match status" value="3"/>
</dbReference>
<dbReference type="EMBL" id="JAUCMV010000004">
    <property type="protein sequence ID" value="KAK0404874.1"/>
    <property type="molecule type" value="Genomic_DNA"/>
</dbReference>
<dbReference type="PROSITE" id="PS00022">
    <property type="entry name" value="EGF_1"/>
    <property type="match status" value="2"/>
</dbReference>
<evidence type="ECO:0000259" key="7">
    <source>
        <dbReference type="PROSITE" id="PS50041"/>
    </source>
</evidence>
<feature type="domain" description="C-type lectin" evidence="7">
    <location>
        <begin position="1170"/>
        <end position="1289"/>
    </location>
</feature>
<dbReference type="Gene3D" id="2.10.25.10">
    <property type="entry name" value="Laminin"/>
    <property type="match status" value="2"/>
</dbReference>
<dbReference type="Pfam" id="PF00059">
    <property type="entry name" value="Lectin_C"/>
    <property type="match status" value="1"/>
</dbReference>
<dbReference type="InterPro" id="IPR057086">
    <property type="entry name" value="GBD_Irg-7_N"/>
</dbReference>
<dbReference type="PROSITE" id="PS50041">
    <property type="entry name" value="C_TYPE_LECTIN_2"/>
    <property type="match status" value="1"/>
</dbReference>
<keyword evidence="3 5" id="KW-0732">Signal</keyword>
<dbReference type="SMART" id="SM00181">
    <property type="entry name" value="EGF"/>
    <property type="match status" value="4"/>
</dbReference>
<feature type="chain" id="PRO_5041382753" evidence="5">
    <location>
        <begin position="19"/>
        <end position="1932"/>
    </location>
</feature>
<feature type="domain" description="EGF-like" evidence="6">
    <location>
        <begin position="845"/>
        <end position="877"/>
    </location>
</feature>
<dbReference type="InterPro" id="IPR000742">
    <property type="entry name" value="EGF"/>
</dbReference>
<dbReference type="InterPro" id="IPR009030">
    <property type="entry name" value="Growth_fac_rcpt_cys_sf"/>
</dbReference>
<dbReference type="InterPro" id="IPR001304">
    <property type="entry name" value="C-type_lectin-like"/>
</dbReference>
<gene>
    <name evidence="8" type="ORF">QR680_017675</name>
</gene>